<organism evidence="2 3">
    <name type="scientific">Marasmius crinis-equi</name>
    <dbReference type="NCBI Taxonomy" id="585013"/>
    <lineage>
        <taxon>Eukaryota</taxon>
        <taxon>Fungi</taxon>
        <taxon>Dikarya</taxon>
        <taxon>Basidiomycota</taxon>
        <taxon>Agaricomycotina</taxon>
        <taxon>Agaricomycetes</taxon>
        <taxon>Agaricomycetidae</taxon>
        <taxon>Agaricales</taxon>
        <taxon>Marasmiineae</taxon>
        <taxon>Marasmiaceae</taxon>
        <taxon>Marasmius</taxon>
    </lineage>
</organism>
<sequence>MQPQQLQARLESALKDSTHQHQDFALLESAQTASSMNLALIKQDGDHNVEDSHYRGFYSIVSDILRDLENPQRSASVKGNRTGRHHFFMRERTPDLKRKLGAEFLKATQPRHSGPCAWEDIVSLVGRIVTTISDVPVLAPLKPAGGALVQIGELVKTMRSNNEESVRLAKYAADILDTLSRNIRNGGANVELPENMRRDIEAFERTLVRVRDYLAKLQMEKRWKRVARFVFAQEAKERLASLRTELDRAQLVFMVGSTRASRCGC</sequence>
<protein>
    <submittedName>
        <fullName evidence="2">Uncharacterized protein</fullName>
    </submittedName>
</protein>
<evidence type="ECO:0000313" key="3">
    <source>
        <dbReference type="Proteomes" id="UP001465976"/>
    </source>
</evidence>
<keyword evidence="1" id="KW-0175">Coiled coil</keyword>
<gene>
    <name evidence="2" type="ORF">V5O48_012828</name>
</gene>
<accession>A0ABR3F2A0</accession>
<proteinExistence type="predicted"/>
<comment type="caution">
    <text evidence="2">The sequence shown here is derived from an EMBL/GenBank/DDBJ whole genome shotgun (WGS) entry which is preliminary data.</text>
</comment>
<feature type="coiled-coil region" evidence="1">
    <location>
        <begin position="200"/>
        <end position="252"/>
    </location>
</feature>
<dbReference type="InterPro" id="IPR059179">
    <property type="entry name" value="MLKL-like_MCAfunc"/>
</dbReference>
<evidence type="ECO:0000256" key="1">
    <source>
        <dbReference type="SAM" id="Coils"/>
    </source>
</evidence>
<keyword evidence="3" id="KW-1185">Reference proteome</keyword>
<dbReference type="Gene3D" id="1.20.930.20">
    <property type="entry name" value="Adaptor protein Cbl, N-terminal domain"/>
    <property type="match status" value="1"/>
</dbReference>
<reference evidence="2 3" key="1">
    <citation type="submission" date="2024-02" db="EMBL/GenBank/DDBJ databases">
        <title>A draft genome for the cacao thread blight pathogen Marasmius crinis-equi.</title>
        <authorList>
            <person name="Cohen S.P."/>
            <person name="Baruah I.K."/>
            <person name="Amoako-Attah I."/>
            <person name="Bukari Y."/>
            <person name="Meinhardt L.W."/>
            <person name="Bailey B.A."/>
        </authorList>
    </citation>
    <scope>NUCLEOTIDE SEQUENCE [LARGE SCALE GENOMIC DNA]</scope>
    <source>
        <strain evidence="2 3">GH-76</strain>
    </source>
</reference>
<name>A0ABR3F2A0_9AGAR</name>
<dbReference type="EMBL" id="JBAHYK010001184">
    <property type="protein sequence ID" value="KAL0569140.1"/>
    <property type="molecule type" value="Genomic_DNA"/>
</dbReference>
<dbReference type="CDD" id="cd21037">
    <property type="entry name" value="MLKL_NTD"/>
    <property type="match status" value="1"/>
</dbReference>
<dbReference type="InterPro" id="IPR036537">
    <property type="entry name" value="Adaptor_Cbl_N_dom_sf"/>
</dbReference>
<dbReference type="Proteomes" id="UP001465976">
    <property type="component" value="Unassembled WGS sequence"/>
</dbReference>
<evidence type="ECO:0000313" key="2">
    <source>
        <dbReference type="EMBL" id="KAL0569140.1"/>
    </source>
</evidence>